<proteinExistence type="predicted"/>
<evidence type="ECO:0000313" key="4">
    <source>
        <dbReference type="Proteomes" id="UP000604825"/>
    </source>
</evidence>
<comment type="caution">
    <text evidence="3">The sequence shown here is derived from an EMBL/GenBank/DDBJ whole genome shotgun (WGS) entry which is preliminary data.</text>
</comment>
<dbReference type="EMBL" id="CAJGYO010000009">
    <property type="protein sequence ID" value="CAD6254888.1"/>
    <property type="molecule type" value="Genomic_DNA"/>
</dbReference>
<feature type="region of interest" description="Disordered" evidence="1">
    <location>
        <begin position="1"/>
        <end position="34"/>
    </location>
</feature>
<evidence type="ECO:0000256" key="1">
    <source>
        <dbReference type="SAM" id="MobiDB-lite"/>
    </source>
</evidence>
<feature type="compositionally biased region" description="Low complexity" evidence="1">
    <location>
        <begin position="24"/>
        <end position="34"/>
    </location>
</feature>
<reference evidence="3" key="1">
    <citation type="submission" date="2020-10" db="EMBL/GenBank/DDBJ databases">
        <authorList>
            <person name="Han B."/>
            <person name="Lu T."/>
            <person name="Zhao Q."/>
            <person name="Huang X."/>
            <person name="Zhao Y."/>
        </authorList>
    </citation>
    <scope>NUCLEOTIDE SEQUENCE</scope>
</reference>
<feature type="compositionally biased region" description="Basic and acidic residues" evidence="1">
    <location>
        <begin position="1"/>
        <end position="11"/>
    </location>
</feature>
<dbReference type="InterPro" id="IPR026961">
    <property type="entry name" value="PGG_dom"/>
</dbReference>
<organism evidence="3 4">
    <name type="scientific">Miscanthus lutarioriparius</name>
    <dbReference type="NCBI Taxonomy" id="422564"/>
    <lineage>
        <taxon>Eukaryota</taxon>
        <taxon>Viridiplantae</taxon>
        <taxon>Streptophyta</taxon>
        <taxon>Embryophyta</taxon>
        <taxon>Tracheophyta</taxon>
        <taxon>Spermatophyta</taxon>
        <taxon>Magnoliopsida</taxon>
        <taxon>Liliopsida</taxon>
        <taxon>Poales</taxon>
        <taxon>Poaceae</taxon>
        <taxon>PACMAD clade</taxon>
        <taxon>Panicoideae</taxon>
        <taxon>Andropogonodae</taxon>
        <taxon>Andropogoneae</taxon>
        <taxon>Saccharinae</taxon>
        <taxon>Miscanthus</taxon>
    </lineage>
</organism>
<dbReference type="Proteomes" id="UP000604825">
    <property type="component" value="Unassembled WGS sequence"/>
</dbReference>
<keyword evidence="4" id="KW-1185">Reference proteome</keyword>
<accession>A0A811QFU8</accession>
<evidence type="ECO:0000313" key="3">
    <source>
        <dbReference type="EMBL" id="CAD6254888.1"/>
    </source>
</evidence>
<feature type="compositionally biased region" description="Pro residues" evidence="1">
    <location>
        <begin position="14"/>
        <end position="23"/>
    </location>
</feature>
<dbReference type="AlphaFoldDB" id="A0A811QFU8"/>
<gene>
    <name evidence="3" type="ORF">NCGR_LOCUS38487</name>
</gene>
<dbReference type="OrthoDB" id="681126at2759"/>
<sequence length="125" mass="13133">MVVDVDSERHQPAAPAPPAPAGTPPTTTRTSNSASAVKEADFLWELRKYVLLQATLAATITYSAGMSPPGGFWPDNDTDGGGRLAGDPVLQCRSPTRAATGFSSTSTPRPSWPPSSPSTFSWSTR</sequence>
<protein>
    <recommendedName>
        <fullName evidence="2">PGG domain-containing protein</fullName>
    </recommendedName>
</protein>
<feature type="region of interest" description="Disordered" evidence="1">
    <location>
        <begin position="65"/>
        <end position="125"/>
    </location>
</feature>
<dbReference type="Pfam" id="PF13962">
    <property type="entry name" value="PGG"/>
    <property type="match status" value="1"/>
</dbReference>
<name>A0A811QFU8_9POAL</name>
<evidence type="ECO:0000259" key="2">
    <source>
        <dbReference type="Pfam" id="PF13962"/>
    </source>
</evidence>
<feature type="domain" description="PGG" evidence="2">
    <location>
        <begin position="43"/>
        <end position="93"/>
    </location>
</feature>